<proteinExistence type="predicted"/>
<gene>
    <name evidence="1" type="ORF">BJ138DRAFT_1013452</name>
</gene>
<comment type="caution">
    <text evidence="1">The sequence shown here is derived from an EMBL/GenBank/DDBJ whole genome shotgun (WGS) entry which is preliminary data.</text>
</comment>
<evidence type="ECO:0000313" key="1">
    <source>
        <dbReference type="EMBL" id="KAH7908096.1"/>
    </source>
</evidence>
<organism evidence="1 2">
    <name type="scientific">Hygrophoropsis aurantiaca</name>
    <dbReference type="NCBI Taxonomy" id="72124"/>
    <lineage>
        <taxon>Eukaryota</taxon>
        <taxon>Fungi</taxon>
        <taxon>Dikarya</taxon>
        <taxon>Basidiomycota</taxon>
        <taxon>Agaricomycotina</taxon>
        <taxon>Agaricomycetes</taxon>
        <taxon>Agaricomycetidae</taxon>
        <taxon>Boletales</taxon>
        <taxon>Coniophorineae</taxon>
        <taxon>Hygrophoropsidaceae</taxon>
        <taxon>Hygrophoropsis</taxon>
    </lineage>
</organism>
<dbReference type="EMBL" id="MU267847">
    <property type="protein sequence ID" value="KAH7908096.1"/>
    <property type="molecule type" value="Genomic_DNA"/>
</dbReference>
<reference evidence="1" key="1">
    <citation type="journal article" date="2021" name="New Phytol.">
        <title>Evolutionary innovations through gain and loss of genes in the ectomycorrhizal Boletales.</title>
        <authorList>
            <person name="Wu G."/>
            <person name="Miyauchi S."/>
            <person name="Morin E."/>
            <person name="Kuo A."/>
            <person name="Drula E."/>
            <person name="Varga T."/>
            <person name="Kohler A."/>
            <person name="Feng B."/>
            <person name="Cao Y."/>
            <person name="Lipzen A."/>
            <person name="Daum C."/>
            <person name="Hundley H."/>
            <person name="Pangilinan J."/>
            <person name="Johnson J."/>
            <person name="Barry K."/>
            <person name="LaButti K."/>
            <person name="Ng V."/>
            <person name="Ahrendt S."/>
            <person name="Min B."/>
            <person name="Choi I.G."/>
            <person name="Park H."/>
            <person name="Plett J.M."/>
            <person name="Magnuson J."/>
            <person name="Spatafora J.W."/>
            <person name="Nagy L.G."/>
            <person name="Henrissat B."/>
            <person name="Grigoriev I.V."/>
            <person name="Yang Z.L."/>
            <person name="Xu J."/>
            <person name="Martin F.M."/>
        </authorList>
    </citation>
    <scope>NUCLEOTIDE SEQUENCE</scope>
    <source>
        <strain evidence="1">ATCC 28755</strain>
    </source>
</reference>
<protein>
    <submittedName>
        <fullName evidence="1">Uncharacterized protein</fullName>
    </submittedName>
</protein>
<evidence type="ECO:0000313" key="2">
    <source>
        <dbReference type="Proteomes" id="UP000790377"/>
    </source>
</evidence>
<accession>A0ACB8A4G4</accession>
<keyword evidence="2" id="KW-1185">Reference proteome</keyword>
<dbReference type="Proteomes" id="UP000790377">
    <property type="component" value="Unassembled WGS sequence"/>
</dbReference>
<name>A0ACB8A4G4_9AGAM</name>
<sequence length="77" mass="8700">MGKTNLSTLRLRGIVYHGAFHFTAAIIDTDSKVWFYDGAKSSELTDTGKYLTEQVVDSFFDSWDGRVRCLAIYAKDV</sequence>